<feature type="domain" description="HTH cro/C1-type" evidence="4">
    <location>
        <begin position="17"/>
        <end position="74"/>
    </location>
</feature>
<dbReference type="Pfam" id="PF13191">
    <property type="entry name" value="AAA_16"/>
    <property type="match status" value="1"/>
</dbReference>
<dbReference type="Gene3D" id="1.10.260.40">
    <property type="entry name" value="lambda repressor-like DNA-binding domains"/>
    <property type="match status" value="1"/>
</dbReference>
<dbReference type="CDD" id="cd00093">
    <property type="entry name" value="HTH_XRE"/>
    <property type="match status" value="1"/>
</dbReference>
<evidence type="ECO:0000313" key="6">
    <source>
        <dbReference type="Proteomes" id="UP000295680"/>
    </source>
</evidence>
<dbReference type="InterPro" id="IPR001387">
    <property type="entry name" value="Cro/C1-type_HTH"/>
</dbReference>
<evidence type="ECO:0000313" key="5">
    <source>
        <dbReference type="EMBL" id="TCO52297.1"/>
    </source>
</evidence>
<gene>
    <name evidence="5" type="ORF">EV192_11228</name>
</gene>
<protein>
    <submittedName>
        <fullName evidence="5">Helix-turn-helix protein</fullName>
    </submittedName>
</protein>
<keyword evidence="1" id="KW-0547">Nucleotide-binding</keyword>
<dbReference type="SUPFAM" id="SSF47413">
    <property type="entry name" value="lambda repressor-like DNA-binding domains"/>
    <property type="match status" value="1"/>
</dbReference>
<evidence type="ECO:0000256" key="1">
    <source>
        <dbReference type="ARBA" id="ARBA00022741"/>
    </source>
</evidence>
<dbReference type="SUPFAM" id="SSF48452">
    <property type="entry name" value="TPR-like"/>
    <property type="match status" value="3"/>
</dbReference>
<dbReference type="SMART" id="SM00028">
    <property type="entry name" value="TPR"/>
    <property type="match status" value="6"/>
</dbReference>
<dbReference type="PROSITE" id="PS50943">
    <property type="entry name" value="HTH_CROC1"/>
    <property type="match status" value="1"/>
</dbReference>
<dbReference type="GO" id="GO:0003677">
    <property type="term" value="F:DNA binding"/>
    <property type="evidence" value="ECO:0007669"/>
    <property type="project" value="InterPro"/>
</dbReference>
<reference evidence="5 6" key="1">
    <citation type="submission" date="2019-03" db="EMBL/GenBank/DDBJ databases">
        <title>Genomic Encyclopedia of Type Strains, Phase IV (KMG-IV): sequencing the most valuable type-strain genomes for metagenomic binning, comparative biology and taxonomic classification.</title>
        <authorList>
            <person name="Goeker M."/>
        </authorList>
    </citation>
    <scope>NUCLEOTIDE SEQUENCE [LARGE SCALE GENOMIC DNA]</scope>
    <source>
        <strain evidence="5 6">DSM 45934</strain>
    </source>
</reference>
<dbReference type="AlphaFoldDB" id="A0A4R2J3S8"/>
<dbReference type="Proteomes" id="UP000295680">
    <property type="component" value="Unassembled WGS sequence"/>
</dbReference>
<dbReference type="InterPro" id="IPR010982">
    <property type="entry name" value="Lambda_DNA-bd_dom_sf"/>
</dbReference>
<keyword evidence="2" id="KW-0067">ATP-binding</keyword>
<dbReference type="Gene3D" id="1.25.40.10">
    <property type="entry name" value="Tetratricopeptide repeat domain"/>
    <property type="match status" value="1"/>
</dbReference>
<dbReference type="Pfam" id="PF13560">
    <property type="entry name" value="HTH_31"/>
    <property type="match status" value="1"/>
</dbReference>
<dbReference type="GO" id="GO:0004016">
    <property type="term" value="F:adenylate cyclase activity"/>
    <property type="evidence" value="ECO:0007669"/>
    <property type="project" value="TreeGrafter"/>
</dbReference>
<proteinExistence type="predicted"/>
<dbReference type="PANTHER" id="PTHR16305">
    <property type="entry name" value="TESTICULAR SOLUBLE ADENYLYL CYCLASE"/>
    <property type="match status" value="1"/>
</dbReference>
<dbReference type="GO" id="GO:0005524">
    <property type="term" value="F:ATP binding"/>
    <property type="evidence" value="ECO:0007669"/>
    <property type="project" value="UniProtKB-KW"/>
</dbReference>
<evidence type="ECO:0000256" key="3">
    <source>
        <dbReference type="SAM" id="MobiDB-lite"/>
    </source>
</evidence>
<dbReference type="PANTHER" id="PTHR16305:SF35">
    <property type="entry name" value="TRANSCRIPTIONAL ACTIVATOR DOMAIN"/>
    <property type="match status" value="1"/>
</dbReference>
<accession>A0A4R2J3S8</accession>
<evidence type="ECO:0000256" key="2">
    <source>
        <dbReference type="ARBA" id="ARBA00022840"/>
    </source>
</evidence>
<dbReference type="SUPFAM" id="SSF52540">
    <property type="entry name" value="P-loop containing nucleoside triphosphate hydrolases"/>
    <property type="match status" value="1"/>
</dbReference>
<comment type="caution">
    <text evidence="5">The sequence shown here is derived from an EMBL/GenBank/DDBJ whole genome shotgun (WGS) entry which is preliminary data.</text>
</comment>
<dbReference type="GO" id="GO:0005737">
    <property type="term" value="C:cytoplasm"/>
    <property type="evidence" value="ECO:0007669"/>
    <property type="project" value="TreeGrafter"/>
</dbReference>
<dbReference type="InterPro" id="IPR011990">
    <property type="entry name" value="TPR-like_helical_dom_sf"/>
</dbReference>
<dbReference type="EMBL" id="SLWS01000012">
    <property type="protein sequence ID" value="TCO52297.1"/>
    <property type="molecule type" value="Genomic_DNA"/>
</dbReference>
<organism evidence="5 6">
    <name type="scientific">Actinocrispum wychmicini</name>
    <dbReference type="NCBI Taxonomy" id="1213861"/>
    <lineage>
        <taxon>Bacteria</taxon>
        <taxon>Bacillati</taxon>
        <taxon>Actinomycetota</taxon>
        <taxon>Actinomycetes</taxon>
        <taxon>Pseudonocardiales</taxon>
        <taxon>Pseudonocardiaceae</taxon>
        <taxon>Actinocrispum</taxon>
    </lineage>
</organism>
<dbReference type="InterPro" id="IPR027417">
    <property type="entry name" value="P-loop_NTPase"/>
</dbReference>
<feature type="region of interest" description="Disordered" evidence="3">
    <location>
        <begin position="77"/>
        <end position="96"/>
    </location>
</feature>
<name>A0A4R2J3S8_9PSEU</name>
<dbReference type="InterPro" id="IPR041664">
    <property type="entry name" value="AAA_16"/>
</dbReference>
<evidence type="ECO:0000259" key="4">
    <source>
        <dbReference type="PROSITE" id="PS50943"/>
    </source>
</evidence>
<dbReference type="SMART" id="SM00530">
    <property type="entry name" value="HTH_XRE"/>
    <property type="match status" value="1"/>
</dbReference>
<sequence>MGVPVSDAGPQSFGTVLTRLRRAAGLTQEELAERAGLSARGIGNLERGVRRPRRFTVQLLVDGLALAEPDRDELVAASRRAHQDSDAGEPSVVPGPHLVGRGEERALIEAHLGASDSPMLLLTGQTGIGKTRLLAEAARLAQARRMTVLSGACQRFGGEPYAPVVDALAGYVRGASPLALRRHLNDCAGLERLLPEVGGELAPGPSRTRRLMFGAAARFVGSLAARHGVLLVLDDLQWAGADGLTLLASLVRAVRPDRVRILAAYRDTEVPPSGPVAETVLDLARLHLVTHRPLSPLAEPDAATLLRRSAGVDVRDDVRERVLRLAGGLPLFLVQLGHALGGGDTVLSVPWGLTHAVRQQLGALPTATVEVLTLLAVGQRRLDVDALATAAGLDPDDLPDVLAPAHAARLLDETSAGVRLTHELVAEVINADLNPGHRHLLHRRLADALRPAGAAAYHYTHAQDPERAAQTLRRAAEQAARQAAHDTAARYLGDLVDLLDRAGPQSAVAEAAEEWAGELAAAGRYDAALAAAERALLVYRKEGDDERQRLVIARIGYLHYQRGTPREGLARIATADQPESGAAVQLHLARAANLYQSTRYQDAVETCTAAIAAATAAGDERGIAGGHLRRGLAARLLGDNRVALADLHAAASTAELCGDRNTVLRALTGIAVLHHYRGELSRADRQFTRILQLAEELGDREVLSRAVCNVGASAVYLGHWRLALRRFEQALDLAGADSSPMCASMALIGRGSLLSACGRHDEARADLLTVVRLGVDSDNIDLVRNASAQLAETDVRLGRPDEGAARLLPLLDRPGLHEWQVTDSLPFLAQAQLAAGDPDAATRTAAEAAGRAQDIEHAIARTDALRVHGMAAAELGETSVATASVREALSLANATGSPYLEARVRSAWATVARRCGDPDRAAHEQELADGLFVALRQEVMA</sequence>
<keyword evidence="6" id="KW-1185">Reference proteome</keyword>
<dbReference type="InterPro" id="IPR019734">
    <property type="entry name" value="TPR_rpt"/>
</dbReference>